<dbReference type="EMBL" id="MTHB01000081">
    <property type="protein sequence ID" value="OXC78028.1"/>
    <property type="molecule type" value="Genomic_DNA"/>
</dbReference>
<feature type="region of interest" description="Disordered" evidence="1">
    <location>
        <begin position="49"/>
        <end position="78"/>
    </location>
</feature>
<comment type="caution">
    <text evidence="2">The sequence shown here is derived from an EMBL/GenBank/DDBJ whole genome shotgun (WGS) entry which is preliminary data.</text>
</comment>
<evidence type="ECO:0000256" key="1">
    <source>
        <dbReference type="SAM" id="MobiDB-lite"/>
    </source>
</evidence>
<organism evidence="2 3">
    <name type="scientific">Caballeronia sordidicola</name>
    <name type="common">Burkholderia sordidicola</name>
    <dbReference type="NCBI Taxonomy" id="196367"/>
    <lineage>
        <taxon>Bacteria</taxon>
        <taxon>Pseudomonadati</taxon>
        <taxon>Pseudomonadota</taxon>
        <taxon>Betaproteobacteria</taxon>
        <taxon>Burkholderiales</taxon>
        <taxon>Burkholderiaceae</taxon>
        <taxon>Caballeronia</taxon>
    </lineage>
</organism>
<name>A0A226X5C7_CABSO</name>
<reference evidence="3" key="1">
    <citation type="submission" date="2017-01" db="EMBL/GenBank/DDBJ databases">
        <title>Genome Analysis of Deinococcus marmoris KOPRI26562.</title>
        <authorList>
            <person name="Kim J.H."/>
            <person name="Oh H.-M."/>
        </authorList>
    </citation>
    <scope>NUCLEOTIDE SEQUENCE [LARGE SCALE GENOMIC DNA]</scope>
    <source>
        <strain evidence="3">PAMC 26633</strain>
    </source>
</reference>
<evidence type="ECO:0000313" key="3">
    <source>
        <dbReference type="Proteomes" id="UP000214720"/>
    </source>
</evidence>
<feature type="compositionally biased region" description="Acidic residues" evidence="1">
    <location>
        <begin position="61"/>
        <end position="78"/>
    </location>
</feature>
<dbReference type="AlphaFoldDB" id="A0A226X5C7"/>
<evidence type="ECO:0000313" key="2">
    <source>
        <dbReference type="EMBL" id="OXC78028.1"/>
    </source>
</evidence>
<sequence length="78" mass="8161">MIATAVSAEAAAPLGTMKKDAAAEAAELRLASTGWLPEVLTNREVPKACRVGSCDDHDGDSSEGDELDDITSQEDIKD</sequence>
<gene>
    <name evidence="2" type="ORF">BSU04_13965</name>
</gene>
<protein>
    <submittedName>
        <fullName evidence="2">Plasmid stabilization protein</fullName>
    </submittedName>
</protein>
<accession>A0A226X5C7</accession>
<dbReference type="Proteomes" id="UP000214720">
    <property type="component" value="Unassembled WGS sequence"/>
</dbReference>
<proteinExistence type="predicted"/>